<dbReference type="PROSITE" id="PS50943">
    <property type="entry name" value="HTH_CROC1"/>
    <property type="match status" value="1"/>
</dbReference>
<comment type="caution">
    <text evidence="3">The sequence shown here is derived from an EMBL/GenBank/DDBJ whole genome shotgun (WGS) entry which is preliminary data.</text>
</comment>
<evidence type="ECO:0000313" key="3">
    <source>
        <dbReference type="EMBL" id="SIS69411.1"/>
    </source>
</evidence>
<dbReference type="Pfam" id="PF01381">
    <property type="entry name" value="HTH_3"/>
    <property type="match status" value="1"/>
</dbReference>
<dbReference type="CDD" id="cd02209">
    <property type="entry name" value="cupin_XRE_C"/>
    <property type="match status" value="1"/>
</dbReference>
<dbReference type="GO" id="GO:0003700">
    <property type="term" value="F:DNA-binding transcription factor activity"/>
    <property type="evidence" value="ECO:0007669"/>
    <property type="project" value="TreeGrafter"/>
</dbReference>
<dbReference type="SMART" id="SM00530">
    <property type="entry name" value="HTH_XRE"/>
    <property type="match status" value="1"/>
</dbReference>
<proteinExistence type="predicted"/>
<dbReference type="Pfam" id="PF07883">
    <property type="entry name" value="Cupin_2"/>
    <property type="match status" value="1"/>
</dbReference>
<dbReference type="GO" id="GO:0005829">
    <property type="term" value="C:cytosol"/>
    <property type="evidence" value="ECO:0007669"/>
    <property type="project" value="TreeGrafter"/>
</dbReference>
<dbReference type="PANTHER" id="PTHR46797:SF1">
    <property type="entry name" value="METHYLPHOSPHONATE SYNTHASE"/>
    <property type="match status" value="1"/>
</dbReference>
<keyword evidence="1" id="KW-0238">DNA-binding</keyword>
<evidence type="ECO:0000256" key="1">
    <source>
        <dbReference type="ARBA" id="ARBA00023125"/>
    </source>
</evidence>
<dbReference type="EMBL" id="FTOU01000003">
    <property type="protein sequence ID" value="SIS69411.1"/>
    <property type="molecule type" value="Genomic_DNA"/>
</dbReference>
<sequence length="265" mass="28869">MASQPGTPLQTRTSITLHLCPSAYSDSIFKPILEFTWQPQSSSRPLDNRLSYSKLFVNTSLMHYRKRAARLVLGGPVKQATDLSHPGLRARVLRRQRGKTISQVAEVANLSKAHLSRFERGEKALSVASLLRLASALEISVGTLIGEEIGTGEVHLVRANQEIGPVRPDDGGSYSFCSIGGPSIGTNHTTFLLELQEKYEHNSEAFHGGRELLYVLSGRVIIKVGKSEYTVSEGDYMEFPGTIPHVLKSTCGAAKVLLVVLGATQ</sequence>
<dbReference type="InterPro" id="IPR011051">
    <property type="entry name" value="RmlC_Cupin_sf"/>
</dbReference>
<accession>A0AA45W2M2</accession>
<dbReference type="SUPFAM" id="SSF51182">
    <property type="entry name" value="RmlC-like cupins"/>
    <property type="match status" value="1"/>
</dbReference>
<dbReference type="SUPFAM" id="SSF47413">
    <property type="entry name" value="lambda repressor-like DNA-binding domains"/>
    <property type="match status" value="1"/>
</dbReference>
<dbReference type="Gene3D" id="2.60.120.10">
    <property type="entry name" value="Jelly Rolls"/>
    <property type="match status" value="1"/>
</dbReference>
<dbReference type="InterPro" id="IPR001387">
    <property type="entry name" value="Cro/C1-type_HTH"/>
</dbReference>
<dbReference type="PANTHER" id="PTHR46797">
    <property type="entry name" value="HTH-TYPE TRANSCRIPTIONAL REGULATOR"/>
    <property type="match status" value="1"/>
</dbReference>
<gene>
    <name evidence="3" type="ORF">SAMN05421772_10341</name>
</gene>
<dbReference type="InterPro" id="IPR013096">
    <property type="entry name" value="Cupin_2"/>
</dbReference>
<evidence type="ECO:0000259" key="2">
    <source>
        <dbReference type="PROSITE" id="PS50943"/>
    </source>
</evidence>
<dbReference type="InterPro" id="IPR010982">
    <property type="entry name" value="Lambda_DNA-bd_dom_sf"/>
</dbReference>
<dbReference type="InterPro" id="IPR050807">
    <property type="entry name" value="TransReg_Diox_bact_type"/>
</dbReference>
<name>A0AA45W2M2_9RHOB</name>
<dbReference type="InterPro" id="IPR014710">
    <property type="entry name" value="RmlC-like_jellyroll"/>
</dbReference>
<dbReference type="AlphaFoldDB" id="A0AA45W2M2"/>
<protein>
    <submittedName>
        <fullName evidence="3">Cupin domain-containing protein</fullName>
    </submittedName>
</protein>
<evidence type="ECO:0000313" key="4">
    <source>
        <dbReference type="Proteomes" id="UP000186216"/>
    </source>
</evidence>
<dbReference type="Gene3D" id="1.10.260.40">
    <property type="entry name" value="lambda repressor-like DNA-binding domains"/>
    <property type="match status" value="1"/>
</dbReference>
<dbReference type="Proteomes" id="UP000186216">
    <property type="component" value="Unassembled WGS sequence"/>
</dbReference>
<dbReference type="CDD" id="cd00093">
    <property type="entry name" value="HTH_XRE"/>
    <property type="match status" value="1"/>
</dbReference>
<reference evidence="3 4" key="1">
    <citation type="submission" date="2017-01" db="EMBL/GenBank/DDBJ databases">
        <authorList>
            <person name="Varghese N."/>
            <person name="Submissions S."/>
        </authorList>
    </citation>
    <scope>NUCLEOTIDE SEQUENCE [LARGE SCALE GENOMIC DNA]</scope>
    <source>
        <strain evidence="3 4">DSM 18447</strain>
    </source>
</reference>
<feature type="domain" description="HTH cro/C1-type" evidence="2">
    <location>
        <begin position="91"/>
        <end position="144"/>
    </location>
</feature>
<dbReference type="GO" id="GO:0003677">
    <property type="term" value="F:DNA binding"/>
    <property type="evidence" value="ECO:0007669"/>
    <property type="project" value="UniProtKB-KW"/>
</dbReference>
<organism evidence="3 4">
    <name type="scientific">Paracoccus saliphilus</name>
    <dbReference type="NCBI Taxonomy" id="405559"/>
    <lineage>
        <taxon>Bacteria</taxon>
        <taxon>Pseudomonadati</taxon>
        <taxon>Pseudomonadota</taxon>
        <taxon>Alphaproteobacteria</taxon>
        <taxon>Rhodobacterales</taxon>
        <taxon>Paracoccaceae</taxon>
        <taxon>Paracoccus</taxon>
    </lineage>
</organism>